<dbReference type="Gene3D" id="1.10.10.60">
    <property type="entry name" value="Homeodomain-like"/>
    <property type="match status" value="1"/>
</dbReference>
<keyword evidence="2" id="KW-0238">DNA-binding</keyword>
<dbReference type="SUPFAM" id="SSF46689">
    <property type="entry name" value="Homeodomain-like"/>
    <property type="match status" value="1"/>
</dbReference>
<organism evidence="4">
    <name type="scientific">Ixodes ricinus</name>
    <name type="common">Common tick</name>
    <name type="synonym">Acarus ricinus</name>
    <dbReference type="NCBI Taxonomy" id="34613"/>
    <lineage>
        <taxon>Eukaryota</taxon>
        <taxon>Metazoa</taxon>
        <taxon>Ecdysozoa</taxon>
        <taxon>Arthropoda</taxon>
        <taxon>Chelicerata</taxon>
        <taxon>Arachnida</taxon>
        <taxon>Acari</taxon>
        <taxon>Parasitiformes</taxon>
        <taxon>Ixodida</taxon>
        <taxon>Ixodoidea</taxon>
        <taxon>Ixodidae</taxon>
        <taxon>Ixodinae</taxon>
        <taxon>Ixodes</taxon>
    </lineage>
</organism>
<evidence type="ECO:0000256" key="2">
    <source>
        <dbReference type="ARBA" id="ARBA00023125"/>
    </source>
</evidence>
<reference evidence="4" key="1">
    <citation type="submission" date="2019-12" db="EMBL/GenBank/DDBJ databases">
        <title>An insight into the sialome of adult female Ixodes ricinus ticks feeding for 6 days.</title>
        <authorList>
            <person name="Perner J."/>
            <person name="Ribeiro J.M.C."/>
        </authorList>
    </citation>
    <scope>NUCLEOTIDE SEQUENCE</scope>
    <source>
        <strain evidence="4">Semi-engorged</strain>
        <tissue evidence="4">Salivary glands</tissue>
    </source>
</reference>
<dbReference type="AlphaFoldDB" id="A0A6B0V6Y3"/>
<dbReference type="Pfam" id="PF03221">
    <property type="entry name" value="HTH_Tnp_Tc5"/>
    <property type="match status" value="1"/>
</dbReference>
<dbReference type="PROSITE" id="PS51253">
    <property type="entry name" value="HTH_CENPB"/>
    <property type="match status" value="1"/>
</dbReference>
<sequence length="278" mass="31702">MHSYKVSKKIKVVDWHRASGGNVSRTSRHFKIDRKRIREWDPKYKTLKQLNYGKQKRKRKFTNGAPVFSEEVNDALFEGFQRERDAGRAVSNRLLADEALRIAESLNLGNFKASTQYIKRWKQRFAVTMHTATNDSQKAPADCGEAVTVFHSTIATLRARHDYTPFNICNMDQTMVRMDNPATRTNNVAGENSIRIANTGCTRRGFTVALAARASRAKLPAFVVLKEPTGRIPAHAFMAPRIPSKFGTFPNKFCFVSLTAMRFLRKTKAWQEQRVCKA</sequence>
<dbReference type="InterPro" id="IPR009057">
    <property type="entry name" value="Homeodomain-like_sf"/>
</dbReference>
<dbReference type="Pfam" id="PF13518">
    <property type="entry name" value="HTH_28"/>
    <property type="match status" value="1"/>
</dbReference>
<protein>
    <submittedName>
        <fullName evidence="4">Putative pogo transposable element</fullName>
    </submittedName>
</protein>
<name>A0A6B0V6Y3_IXORI</name>
<accession>A0A6B0V6Y3</accession>
<dbReference type="EMBL" id="GIFC01015493">
    <property type="protein sequence ID" value="MXU97576.1"/>
    <property type="molecule type" value="Transcribed_RNA"/>
</dbReference>
<dbReference type="GO" id="GO:0003677">
    <property type="term" value="F:DNA binding"/>
    <property type="evidence" value="ECO:0007669"/>
    <property type="project" value="UniProtKB-KW"/>
</dbReference>
<proteinExistence type="predicted"/>
<feature type="domain" description="HTH CENPB-type" evidence="3">
    <location>
        <begin position="60"/>
        <end position="131"/>
    </location>
</feature>
<evidence type="ECO:0000256" key="1">
    <source>
        <dbReference type="ARBA" id="ARBA00004123"/>
    </source>
</evidence>
<dbReference type="GO" id="GO:0005634">
    <property type="term" value="C:nucleus"/>
    <property type="evidence" value="ECO:0007669"/>
    <property type="project" value="UniProtKB-SubCell"/>
</dbReference>
<evidence type="ECO:0000313" key="4">
    <source>
        <dbReference type="EMBL" id="MXU97576.1"/>
    </source>
</evidence>
<comment type="subcellular location">
    <subcellularLocation>
        <location evidence="1">Nucleus</location>
    </subcellularLocation>
</comment>
<dbReference type="InterPro" id="IPR055247">
    <property type="entry name" value="InsJ-like_HTH"/>
</dbReference>
<dbReference type="InterPro" id="IPR006600">
    <property type="entry name" value="HTH_CenpB_DNA-bd_dom"/>
</dbReference>
<evidence type="ECO:0000259" key="3">
    <source>
        <dbReference type="PROSITE" id="PS51253"/>
    </source>
</evidence>
<dbReference type="SMART" id="SM00674">
    <property type="entry name" value="CENPB"/>
    <property type="match status" value="1"/>
</dbReference>